<dbReference type="Gene3D" id="3.90.1580.10">
    <property type="entry name" value="paralog of FGE (formylglycine-generating enzyme)"/>
    <property type="match status" value="2"/>
</dbReference>
<proteinExistence type="predicted"/>
<dbReference type="SUPFAM" id="SSF109854">
    <property type="entry name" value="DinB/YfiT-like putative metalloenzymes"/>
    <property type="match status" value="1"/>
</dbReference>
<keyword evidence="2" id="KW-0408">Iron</keyword>
<protein>
    <submittedName>
        <fullName evidence="6">Ergothioneine biosynthesis protein EgtB</fullName>
    </submittedName>
</protein>
<organism evidence="6 7">
    <name type="scientific">Luteimonas colneyensis</name>
    <dbReference type="NCBI Taxonomy" id="2762230"/>
    <lineage>
        <taxon>Bacteria</taxon>
        <taxon>Pseudomonadati</taxon>
        <taxon>Pseudomonadota</taxon>
        <taxon>Gammaproteobacteria</taxon>
        <taxon>Lysobacterales</taxon>
        <taxon>Lysobacteraceae</taxon>
        <taxon>Luteimonas</taxon>
    </lineage>
</organism>
<dbReference type="Proteomes" id="UP000647183">
    <property type="component" value="Unassembled WGS sequence"/>
</dbReference>
<feature type="domain" description="Sulfatase-modifying factor enzyme-like" evidence="4">
    <location>
        <begin position="201"/>
        <end position="317"/>
    </location>
</feature>
<keyword evidence="7" id="KW-1185">Reference proteome</keyword>
<dbReference type="InterPro" id="IPR034660">
    <property type="entry name" value="DinB/YfiT-like"/>
</dbReference>
<evidence type="ECO:0000313" key="6">
    <source>
        <dbReference type="EMBL" id="MBD7988701.1"/>
    </source>
</evidence>
<dbReference type="Pfam" id="PF12867">
    <property type="entry name" value="DinB_2"/>
    <property type="match status" value="1"/>
</dbReference>
<dbReference type="EMBL" id="JACSQJ010000007">
    <property type="protein sequence ID" value="MBD7988701.1"/>
    <property type="molecule type" value="Genomic_DNA"/>
</dbReference>
<evidence type="ECO:0000256" key="1">
    <source>
        <dbReference type="ARBA" id="ARBA00023002"/>
    </source>
</evidence>
<comment type="caution">
    <text evidence="6">The sequence shown here is derived from an EMBL/GenBank/DDBJ whole genome shotgun (WGS) entry which is preliminary data.</text>
</comment>
<dbReference type="NCBIfam" id="TIGR03440">
    <property type="entry name" value="egtB_TIGR03440"/>
    <property type="match status" value="1"/>
</dbReference>
<evidence type="ECO:0000259" key="4">
    <source>
        <dbReference type="Pfam" id="PF03781"/>
    </source>
</evidence>
<evidence type="ECO:0000256" key="3">
    <source>
        <dbReference type="ARBA" id="ARBA00037882"/>
    </source>
</evidence>
<dbReference type="Pfam" id="PF03781">
    <property type="entry name" value="FGE-sulfatase"/>
    <property type="match status" value="2"/>
</dbReference>
<dbReference type="InterPro" id="IPR016187">
    <property type="entry name" value="CTDL_fold"/>
</dbReference>
<evidence type="ECO:0000313" key="7">
    <source>
        <dbReference type="Proteomes" id="UP000647183"/>
    </source>
</evidence>
<dbReference type="InterPro" id="IPR024775">
    <property type="entry name" value="DinB-like"/>
</dbReference>
<accession>A0ABR8UL07</accession>
<dbReference type="RefSeq" id="WP_191729884.1">
    <property type="nucleotide sequence ID" value="NZ_JACSQJ010000007.1"/>
</dbReference>
<dbReference type="InterPro" id="IPR005532">
    <property type="entry name" value="SUMF_dom"/>
</dbReference>
<dbReference type="PANTHER" id="PTHR23150">
    <property type="entry name" value="SULFATASE MODIFYING FACTOR 1, 2"/>
    <property type="match status" value="1"/>
</dbReference>
<gene>
    <name evidence="6" type="ORF">H9645_11755</name>
</gene>
<feature type="domain" description="Sulfatase-modifying factor enzyme-like" evidence="4">
    <location>
        <begin position="322"/>
        <end position="394"/>
    </location>
</feature>
<dbReference type="InterPro" id="IPR042095">
    <property type="entry name" value="SUMF_sf"/>
</dbReference>
<evidence type="ECO:0000256" key="2">
    <source>
        <dbReference type="ARBA" id="ARBA00023004"/>
    </source>
</evidence>
<reference evidence="6 7" key="1">
    <citation type="submission" date="2020-08" db="EMBL/GenBank/DDBJ databases">
        <title>A Genomic Blueprint of the Chicken Gut Microbiome.</title>
        <authorList>
            <person name="Gilroy R."/>
            <person name="Ravi A."/>
            <person name="Getino M."/>
            <person name="Pursley I."/>
            <person name="Horton D.L."/>
            <person name="Alikhan N.-F."/>
            <person name="Baker D."/>
            <person name="Gharbi K."/>
            <person name="Hall N."/>
            <person name="Watson M."/>
            <person name="Adriaenssens E.M."/>
            <person name="Foster-Nyarko E."/>
            <person name="Jarju S."/>
            <person name="Secka A."/>
            <person name="Antonio M."/>
            <person name="Oren A."/>
            <person name="Chaudhuri R."/>
            <person name="La Ragione R.M."/>
            <person name="Hildebrand F."/>
            <person name="Pallen M.J."/>
        </authorList>
    </citation>
    <scope>NUCLEOTIDE SEQUENCE [LARGE SCALE GENOMIC DNA]</scope>
    <source>
        <strain evidence="6 7">Sa2BVA3</strain>
    </source>
</reference>
<dbReference type="InterPro" id="IPR017806">
    <property type="entry name" value="EgtB"/>
</dbReference>
<name>A0ABR8UL07_9GAMM</name>
<comment type="pathway">
    <text evidence="3">Amino-acid biosynthesis; ergothioneine biosynthesis.</text>
</comment>
<evidence type="ECO:0000259" key="5">
    <source>
        <dbReference type="Pfam" id="PF12867"/>
    </source>
</evidence>
<feature type="domain" description="DinB-like" evidence="5">
    <location>
        <begin position="9"/>
        <end position="138"/>
    </location>
</feature>
<dbReference type="SUPFAM" id="SSF56436">
    <property type="entry name" value="C-type lectin-like"/>
    <property type="match status" value="1"/>
</dbReference>
<dbReference type="InterPro" id="IPR051043">
    <property type="entry name" value="Sulfatase_Mod_Factor_Kinase"/>
</dbReference>
<sequence length="397" mass="43958">MASALATRYSQVRARTLALAAPLSPEDAQLQSMPDASPAKWHLAHTTWFFSRFVLGDAASAMPAGWDYLFNSYYVGAGERHARAERGLVSRPTLAEVLDWRRRIDDRLLERLERDDVDEAALDVLLLGTHHEEQHQELLLTDIKHAFWCNPLQPACFDAASAPDCAPPSMDAQSGTGPDWLARDEAIDWIGAAPWPTAGSGFAYDNESPRHRVLVPAHAIAARPVGNSEYAAFVSDGGYGTPALWLSDGWEHAQRAGWQRPLYWHADGTREFTLAGWRERDPDAPVRHVSFYEADAFARWAGARLPTEAEWETAAPGLAGRGRCWEWTSSAYAPYPGFRPLPGTLGEYNGKFMSGQQVLRGGSCATPPGHARATYRNFFAPPSRWQFSGLRLAKDPD</sequence>
<keyword evidence="1" id="KW-0560">Oxidoreductase</keyword>
<dbReference type="PANTHER" id="PTHR23150:SF36">
    <property type="entry name" value="HERCYNINE OXYGENASE"/>
    <property type="match status" value="1"/>
</dbReference>